<name>A0ABD1EWN9_HYPHA</name>
<comment type="caution">
    <text evidence="1">The sequence shown here is derived from an EMBL/GenBank/DDBJ whole genome shotgun (WGS) entry which is preliminary data.</text>
</comment>
<proteinExistence type="predicted"/>
<reference evidence="1 2" key="1">
    <citation type="submission" date="2024-05" db="EMBL/GenBank/DDBJ databases">
        <title>Genetic variation in Jamaican populations of the coffee berry borer (Hypothenemus hampei).</title>
        <authorList>
            <person name="Errbii M."/>
            <person name="Myrie A."/>
        </authorList>
    </citation>
    <scope>NUCLEOTIDE SEQUENCE [LARGE SCALE GENOMIC DNA]</scope>
    <source>
        <strain evidence="1">JA-Hopewell-2020-01-JO</strain>
        <tissue evidence="1">Whole body</tissue>
    </source>
</reference>
<evidence type="ECO:0000313" key="2">
    <source>
        <dbReference type="Proteomes" id="UP001566132"/>
    </source>
</evidence>
<organism evidence="1 2">
    <name type="scientific">Hypothenemus hampei</name>
    <name type="common">Coffee berry borer</name>
    <dbReference type="NCBI Taxonomy" id="57062"/>
    <lineage>
        <taxon>Eukaryota</taxon>
        <taxon>Metazoa</taxon>
        <taxon>Ecdysozoa</taxon>
        <taxon>Arthropoda</taxon>
        <taxon>Hexapoda</taxon>
        <taxon>Insecta</taxon>
        <taxon>Pterygota</taxon>
        <taxon>Neoptera</taxon>
        <taxon>Endopterygota</taxon>
        <taxon>Coleoptera</taxon>
        <taxon>Polyphaga</taxon>
        <taxon>Cucujiformia</taxon>
        <taxon>Curculionidae</taxon>
        <taxon>Scolytinae</taxon>
        <taxon>Hypothenemus</taxon>
    </lineage>
</organism>
<sequence length="103" mass="11742">MDTCRENDWKNLSKDCSGAETTAIAISILDKELNRNRSVVSGSGEKLRGKCPSVWWSRYMNLDLLLYTFSAQAFVTLQKSAIETLKRGFQQLQAPYNECEEEN</sequence>
<accession>A0ABD1EWN9</accession>
<dbReference type="AlphaFoldDB" id="A0ABD1EWN9"/>
<gene>
    <name evidence="1" type="ORF">ABEB36_005020</name>
</gene>
<dbReference type="Proteomes" id="UP001566132">
    <property type="component" value="Unassembled WGS sequence"/>
</dbReference>
<dbReference type="EMBL" id="JBDJPC010000004">
    <property type="protein sequence ID" value="KAL1505452.1"/>
    <property type="molecule type" value="Genomic_DNA"/>
</dbReference>
<evidence type="ECO:0000313" key="1">
    <source>
        <dbReference type="EMBL" id="KAL1505452.1"/>
    </source>
</evidence>
<keyword evidence="2" id="KW-1185">Reference proteome</keyword>
<protein>
    <submittedName>
        <fullName evidence="1">Uncharacterized protein</fullName>
    </submittedName>
</protein>